<sequence length="131" mass="14447">MSRVLIDTQALIWFAEDAPALSRQAVTLVDDPATVRLASAASVWEMAIKIALDKLSLKGGRTLREFVDKLKINEIDVLAVSAEDAMVVADLPTGQHKDPFDRLIAAQCLRHDLTLVSIDTAFDAYGVRRVW</sequence>
<dbReference type="CDD" id="cd09872">
    <property type="entry name" value="PIN_Sll0205-like"/>
    <property type="match status" value="1"/>
</dbReference>
<protein>
    <recommendedName>
        <fullName evidence="1">PIN domain-containing protein</fullName>
    </recommendedName>
</protein>
<evidence type="ECO:0000259" key="1">
    <source>
        <dbReference type="Pfam" id="PF01850"/>
    </source>
</evidence>
<evidence type="ECO:0000313" key="2">
    <source>
        <dbReference type="EMBL" id="CAA9374375.1"/>
    </source>
</evidence>
<dbReference type="Gene3D" id="3.40.50.1010">
    <property type="entry name" value="5'-nuclease"/>
    <property type="match status" value="1"/>
</dbReference>
<dbReference type="Pfam" id="PF01850">
    <property type="entry name" value="PIN"/>
    <property type="match status" value="1"/>
</dbReference>
<dbReference type="EMBL" id="CADCUQ010000047">
    <property type="protein sequence ID" value="CAA9374375.1"/>
    <property type="molecule type" value="Genomic_DNA"/>
</dbReference>
<dbReference type="SUPFAM" id="SSF88723">
    <property type="entry name" value="PIN domain-like"/>
    <property type="match status" value="1"/>
</dbReference>
<dbReference type="InterPro" id="IPR041705">
    <property type="entry name" value="PIN_Sll0205"/>
</dbReference>
<accession>A0A6J4N0Y8</accession>
<dbReference type="PANTHER" id="PTHR36173">
    <property type="entry name" value="RIBONUCLEASE VAPC16-RELATED"/>
    <property type="match status" value="1"/>
</dbReference>
<feature type="domain" description="PIN" evidence="1">
    <location>
        <begin position="4"/>
        <end position="125"/>
    </location>
</feature>
<dbReference type="InterPro" id="IPR052919">
    <property type="entry name" value="TA_system_RNase"/>
</dbReference>
<dbReference type="InterPro" id="IPR029060">
    <property type="entry name" value="PIN-like_dom_sf"/>
</dbReference>
<dbReference type="PANTHER" id="PTHR36173:SF2">
    <property type="entry name" value="RIBONUCLEASE VAPC16"/>
    <property type="match status" value="1"/>
</dbReference>
<proteinExistence type="predicted"/>
<reference evidence="2" key="1">
    <citation type="submission" date="2020-02" db="EMBL/GenBank/DDBJ databases">
        <authorList>
            <person name="Meier V. D."/>
        </authorList>
    </citation>
    <scope>NUCLEOTIDE SEQUENCE</scope>
    <source>
        <strain evidence="2">AVDCRST_MAG64</strain>
    </source>
</reference>
<organism evidence="2">
    <name type="scientific">uncultured Phycisphaerae bacterium</name>
    <dbReference type="NCBI Taxonomy" id="904963"/>
    <lineage>
        <taxon>Bacteria</taxon>
        <taxon>Pseudomonadati</taxon>
        <taxon>Planctomycetota</taxon>
        <taxon>Phycisphaerae</taxon>
        <taxon>environmental samples</taxon>
    </lineage>
</organism>
<dbReference type="InterPro" id="IPR002716">
    <property type="entry name" value="PIN_dom"/>
</dbReference>
<name>A0A6J4N0Y8_9BACT</name>
<dbReference type="AlphaFoldDB" id="A0A6J4N0Y8"/>
<gene>
    <name evidence="2" type="ORF">AVDCRST_MAG64-183</name>
</gene>